<feature type="domain" description="NACHT" evidence="3">
    <location>
        <begin position="396"/>
        <end position="530"/>
    </location>
</feature>
<dbReference type="InterPro" id="IPR027417">
    <property type="entry name" value="P-loop_NTPase"/>
</dbReference>
<organism evidence="4 5">
    <name type="scientific">Clytia hemisphaerica</name>
    <dbReference type="NCBI Taxonomy" id="252671"/>
    <lineage>
        <taxon>Eukaryota</taxon>
        <taxon>Metazoa</taxon>
        <taxon>Cnidaria</taxon>
        <taxon>Hydrozoa</taxon>
        <taxon>Hydroidolina</taxon>
        <taxon>Leptothecata</taxon>
        <taxon>Obeliida</taxon>
        <taxon>Clytiidae</taxon>
        <taxon>Clytia</taxon>
    </lineage>
</organism>
<dbReference type="InterPro" id="IPR041664">
    <property type="entry name" value="AAA_16"/>
</dbReference>
<dbReference type="GO" id="GO:0080008">
    <property type="term" value="C:Cul4-RING E3 ubiquitin ligase complex"/>
    <property type="evidence" value="ECO:0007669"/>
    <property type="project" value="TreeGrafter"/>
</dbReference>
<evidence type="ECO:0000256" key="2">
    <source>
        <dbReference type="SAM" id="MobiDB-lite"/>
    </source>
</evidence>
<name>A0A7M5UNY4_9CNID</name>
<sequence length="1148" mass="131297">MGCGGSKSTTAVISNNRHPRNEVSQTQTTCIADSVVNNNNNQPSTRASTHQKYPATSTESPVEKPHPAAATRIIKKVKIKDSEEFEFFDILSYEEAAKQLPETIEDMWAIVKKTSEKNAIRVEPTKNRKGWRTIRIFVSSTFKDFHHEREVLVKEVFPDLRLWCEQRKLRLVECDLRWGVPKDSTTEETIRICLSELDRCYDDNVAPFFVNLSGERAGWIPSFGDLTFNLAAQYGWVYGLSVTEMEIVHGAFRKLNPNALFLIRDCSFNNIPDEAKTDFLDSGFQNVEKLKMLKQMILDKFPDSNVIKYSADTDYKNEKVVISNLSGNTAFTKKVYDFFQERIEELYPLDPSPEDPLQVQRDAHETFLDSRSSCVLGRDKLIEQINSYVSGPPTESPLLVIGTAGAGKSALMAKCTADTVNMIKDGTMTPPRGHKDWKVFFHFVGATPGSTDLAFFLQRLTKEVKPDMKDIASDLETLIQLSNSLLSNQNTEPVVLFIDAVNQVDEDKQNFLRRWLPEKLSPNVRVVISTIEGTPSHQMLRASRPSPREIVCGPLDTSSRKEIVTNILKMYNKRLDDEQQIRLIEKRGSCNPLWLTLACEELRVFGSFENLMGKIESLPDDLIELEMEVFTRFENESGGQLMKATLCLLEVSRHGLLEFELLALLGTESNIIVPKYVEGEENALVTTEAEGEKAQADVDGLTDKMAKLTDDAYVLKKGDKEGDEKDEKSAGAVGGIKVRKQINFLPAREWAIIYRNLKPLLRPCGDLGEGRLDFYHRSLSKAVRRKYFTGTDAYKKHMYNFWHGVLAGYFEGVQDMDRKAEELPYHLEQLLDNNRLIRCLLEWPVFERLFNEDFSVDLLRSWQKAGGYSVASAMYKENLKVLKESEITLVEFGDRMEDVAMFLIQAGQYEEAYVILEERVKIELEQLGERPDELADIYQAMAKCKSEVVKNHNFVTASQIDEDKEVVAMAYKSVKYRDQLSGDDNEFKLALIRILLCHHLSILADLERKEDLRQQSFDVIDKAIAYFEKVNDIGHLAESIMTKSFVNPRARQYFQNKKEQLELSMDLCLKAYGKCHMLYVRLCLNIGILYEDDRNFNKAYDYFLEWDKACMEVLGPNHPKSQRAKDTLKEPMYIRLKEQRERMAAGTA</sequence>
<keyword evidence="1" id="KW-0677">Repeat</keyword>
<feature type="compositionally biased region" description="Polar residues" evidence="2">
    <location>
        <begin position="1"/>
        <end position="60"/>
    </location>
</feature>
<dbReference type="PANTHER" id="PTHR19860:SF14">
    <property type="entry name" value="DUF4062 DOMAIN-CONTAINING PROTEIN"/>
    <property type="match status" value="1"/>
</dbReference>
<dbReference type="PANTHER" id="PTHR19860">
    <property type="entry name" value="DDB1- AND CUL4-ASSOCIATED FACTOR 12-RELATED"/>
    <property type="match status" value="1"/>
</dbReference>
<protein>
    <recommendedName>
        <fullName evidence="3">NACHT domain-containing protein</fullName>
    </recommendedName>
</protein>
<dbReference type="GeneID" id="136813151"/>
<dbReference type="InterPro" id="IPR011990">
    <property type="entry name" value="TPR-like_helical_dom_sf"/>
</dbReference>
<dbReference type="Pfam" id="PF13271">
    <property type="entry name" value="DUF4062"/>
    <property type="match status" value="1"/>
</dbReference>
<dbReference type="InterPro" id="IPR025139">
    <property type="entry name" value="DUF4062"/>
</dbReference>
<dbReference type="Gene3D" id="3.40.50.300">
    <property type="entry name" value="P-loop containing nucleotide triphosphate hydrolases"/>
    <property type="match status" value="1"/>
</dbReference>
<evidence type="ECO:0000259" key="3">
    <source>
        <dbReference type="PROSITE" id="PS50837"/>
    </source>
</evidence>
<dbReference type="EnsemblMetazoa" id="CLYHEMT000226.2">
    <property type="protein sequence ID" value="CLYHEMP000226.2"/>
    <property type="gene ID" value="CLYHEMG000226"/>
</dbReference>
<dbReference type="SUPFAM" id="SSF81901">
    <property type="entry name" value="HCP-like"/>
    <property type="match status" value="1"/>
</dbReference>
<keyword evidence="5" id="KW-1185">Reference proteome</keyword>
<evidence type="ECO:0000256" key="1">
    <source>
        <dbReference type="ARBA" id="ARBA00022737"/>
    </source>
</evidence>
<dbReference type="OrthoDB" id="2325716at2759"/>
<proteinExistence type="predicted"/>
<reference evidence="4" key="1">
    <citation type="submission" date="2021-01" db="UniProtKB">
        <authorList>
            <consortium name="EnsemblMetazoa"/>
        </authorList>
    </citation>
    <scope>IDENTIFICATION</scope>
</reference>
<dbReference type="InterPro" id="IPR007111">
    <property type="entry name" value="NACHT_NTPase"/>
</dbReference>
<dbReference type="Proteomes" id="UP000594262">
    <property type="component" value="Unplaced"/>
</dbReference>
<dbReference type="Pfam" id="PF13191">
    <property type="entry name" value="AAA_16"/>
    <property type="match status" value="1"/>
</dbReference>
<dbReference type="AlphaFoldDB" id="A0A7M5UNY4"/>
<dbReference type="InterPro" id="IPR051191">
    <property type="entry name" value="DCAF12"/>
</dbReference>
<accession>A0A7M5UNY4</accession>
<dbReference type="RefSeq" id="XP_066925782.1">
    <property type="nucleotide sequence ID" value="XM_067069681.1"/>
</dbReference>
<dbReference type="Gene3D" id="1.25.40.10">
    <property type="entry name" value="Tetratricopeptide repeat domain"/>
    <property type="match status" value="1"/>
</dbReference>
<dbReference type="SUPFAM" id="SSF52540">
    <property type="entry name" value="P-loop containing nucleoside triphosphate hydrolases"/>
    <property type="match status" value="1"/>
</dbReference>
<evidence type="ECO:0000313" key="4">
    <source>
        <dbReference type="EnsemblMetazoa" id="CLYHEMP000226.2"/>
    </source>
</evidence>
<evidence type="ECO:0000313" key="5">
    <source>
        <dbReference type="Proteomes" id="UP000594262"/>
    </source>
</evidence>
<feature type="region of interest" description="Disordered" evidence="2">
    <location>
        <begin position="1"/>
        <end position="68"/>
    </location>
</feature>
<dbReference type="PROSITE" id="PS50837">
    <property type="entry name" value="NACHT"/>
    <property type="match status" value="1"/>
</dbReference>